<dbReference type="InterPro" id="IPR001647">
    <property type="entry name" value="HTH_TetR"/>
</dbReference>
<dbReference type="RefSeq" id="WP_068005098.1">
    <property type="nucleotide sequence ID" value="NZ_FOFM01000002.1"/>
</dbReference>
<dbReference type="STRING" id="989403.SAMN05421798_102413"/>
<dbReference type="AlphaFoldDB" id="A0A165Z787"/>
<dbReference type="PROSITE" id="PS01081">
    <property type="entry name" value="HTH_TETR_1"/>
    <property type="match status" value="1"/>
</dbReference>
<dbReference type="GO" id="GO:0000976">
    <property type="term" value="F:transcription cis-regulatory region binding"/>
    <property type="evidence" value="ECO:0007669"/>
    <property type="project" value="TreeGrafter"/>
</dbReference>
<dbReference type="InterPro" id="IPR050109">
    <property type="entry name" value="HTH-type_TetR-like_transc_reg"/>
</dbReference>
<proteinExistence type="predicted"/>
<evidence type="ECO:0000256" key="2">
    <source>
        <dbReference type="PROSITE-ProRule" id="PRU00335"/>
    </source>
</evidence>
<dbReference type="Proteomes" id="UP000076577">
    <property type="component" value="Unassembled WGS sequence"/>
</dbReference>
<evidence type="ECO:0000313" key="5">
    <source>
        <dbReference type="Proteomes" id="UP000076577"/>
    </source>
</evidence>
<dbReference type="GO" id="GO:0003700">
    <property type="term" value="F:DNA-binding transcription factor activity"/>
    <property type="evidence" value="ECO:0007669"/>
    <property type="project" value="TreeGrafter"/>
</dbReference>
<dbReference type="PROSITE" id="PS50977">
    <property type="entry name" value="HTH_TETR_2"/>
    <property type="match status" value="1"/>
</dbReference>
<dbReference type="EMBL" id="LMCB01000013">
    <property type="protein sequence ID" value="KZL19573.1"/>
    <property type="molecule type" value="Genomic_DNA"/>
</dbReference>
<evidence type="ECO:0000259" key="3">
    <source>
        <dbReference type="PROSITE" id="PS50977"/>
    </source>
</evidence>
<evidence type="ECO:0000313" key="4">
    <source>
        <dbReference type="EMBL" id="KZL19573.1"/>
    </source>
</evidence>
<dbReference type="InterPro" id="IPR023772">
    <property type="entry name" value="DNA-bd_HTH_TetR-type_CS"/>
</dbReference>
<dbReference type="PATRIC" id="fig|989403.3.peg.1981"/>
<feature type="DNA-binding region" description="H-T-H motif" evidence="2">
    <location>
        <begin position="30"/>
        <end position="49"/>
    </location>
</feature>
<reference evidence="4 5" key="1">
    <citation type="journal article" date="2016" name="Front. Microbiol.">
        <title>Comparative Genomic Analysis Reveals a Diverse Repertoire of Genes Involved in Prokaryote-Eukaryote Interactions within the Pseudovibrio Genus.</title>
        <authorList>
            <person name="Romano S."/>
            <person name="Fernandez-Guerra A."/>
            <person name="Reen F.J."/>
            <person name="Glockner F.O."/>
            <person name="Crowley S.P."/>
            <person name="O'Sullivan O."/>
            <person name="Cotter P.D."/>
            <person name="Adams C."/>
            <person name="Dobson A.D."/>
            <person name="O'Gara F."/>
        </authorList>
    </citation>
    <scope>NUCLEOTIDE SEQUENCE [LARGE SCALE GENOMIC DNA]</scope>
    <source>
        <strain evidence="4 5">Ad2</strain>
    </source>
</reference>
<protein>
    <submittedName>
        <fullName evidence="4">HTH-type transcriptional regulator BetI</fullName>
    </submittedName>
</protein>
<dbReference type="OrthoDB" id="2356263at2"/>
<keyword evidence="5" id="KW-1185">Reference proteome</keyword>
<dbReference type="SUPFAM" id="SSF46689">
    <property type="entry name" value="Homeodomain-like"/>
    <property type="match status" value="1"/>
</dbReference>
<sequence>MPDSSEMGTRERLIDAAERLLAEHGLAETSVRMITEKADANVAAVNYHFGSKEDLIRAVFMRRLREIDDMRMQRLDTLEVGGRQPDVEEITRAFMEPLIVQGISRDTGKLVPFVVLIRQVFSDPESGQKIMHSWEPPKIILRITKALARATECDIPTGPRAQLLMMLMHSATLEALYVVTGASKGPYDEEMDQDEIVEGTIRFVSSGIRAFFRTDALQEA</sequence>
<name>A0A165Z787_9HYPH</name>
<organism evidence="4 5">
    <name type="scientific">Pseudovibrio axinellae</name>
    <dbReference type="NCBI Taxonomy" id="989403"/>
    <lineage>
        <taxon>Bacteria</taxon>
        <taxon>Pseudomonadati</taxon>
        <taxon>Pseudomonadota</taxon>
        <taxon>Alphaproteobacteria</taxon>
        <taxon>Hyphomicrobiales</taxon>
        <taxon>Stappiaceae</taxon>
        <taxon>Pseudovibrio</taxon>
    </lineage>
</organism>
<feature type="domain" description="HTH tetR-type" evidence="3">
    <location>
        <begin position="7"/>
        <end position="67"/>
    </location>
</feature>
<dbReference type="PANTHER" id="PTHR30055">
    <property type="entry name" value="HTH-TYPE TRANSCRIPTIONAL REGULATOR RUTR"/>
    <property type="match status" value="1"/>
</dbReference>
<dbReference type="Pfam" id="PF00440">
    <property type="entry name" value="TetR_N"/>
    <property type="match status" value="1"/>
</dbReference>
<dbReference type="PRINTS" id="PR00455">
    <property type="entry name" value="HTHTETR"/>
</dbReference>
<comment type="caution">
    <text evidence="4">The sequence shown here is derived from an EMBL/GenBank/DDBJ whole genome shotgun (WGS) entry which is preliminary data.</text>
</comment>
<dbReference type="PANTHER" id="PTHR30055:SF235">
    <property type="entry name" value="TRANSCRIPTIONAL REGULATORY PROTEIN"/>
    <property type="match status" value="1"/>
</dbReference>
<dbReference type="Gene3D" id="1.10.357.10">
    <property type="entry name" value="Tetracycline Repressor, domain 2"/>
    <property type="match status" value="1"/>
</dbReference>
<keyword evidence="1 2" id="KW-0238">DNA-binding</keyword>
<dbReference type="InterPro" id="IPR009057">
    <property type="entry name" value="Homeodomain-like_sf"/>
</dbReference>
<accession>A0A165Z787</accession>
<gene>
    <name evidence="4" type="primary">betI_4</name>
    <name evidence="4" type="ORF">PsAD2_01852</name>
</gene>
<evidence type="ECO:0000256" key="1">
    <source>
        <dbReference type="ARBA" id="ARBA00023125"/>
    </source>
</evidence>